<keyword evidence="5 6" id="KW-0539">Nucleus</keyword>
<comment type="subcellular location">
    <subcellularLocation>
        <location evidence="1 6">Nucleus</location>
    </subcellularLocation>
</comment>
<dbReference type="PANTHER" id="PTHR11211">
    <property type="entry name" value="IROQUOIS-CLASS HOMEODOMAIN PROTEIN IRX"/>
    <property type="match status" value="1"/>
</dbReference>
<keyword evidence="3 6" id="KW-0238">DNA-binding</keyword>
<dbReference type="InterPro" id="IPR008422">
    <property type="entry name" value="KN_HD"/>
</dbReference>
<dbReference type="PANTHER" id="PTHR11211:SF17">
    <property type="entry name" value="IROQUOIS-CLASS HOMEODOMAIN PROTEIN IRX-5"/>
    <property type="match status" value="1"/>
</dbReference>
<feature type="region of interest" description="Disordered" evidence="7">
    <location>
        <begin position="177"/>
        <end position="260"/>
    </location>
</feature>
<reference evidence="10" key="1">
    <citation type="submission" date="2025-08" db="UniProtKB">
        <authorList>
            <consortium name="RefSeq"/>
        </authorList>
    </citation>
    <scope>IDENTIFICATION</scope>
</reference>
<evidence type="ECO:0000256" key="7">
    <source>
        <dbReference type="SAM" id="MobiDB-lite"/>
    </source>
</evidence>
<gene>
    <name evidence="10" type="primary">LOC102374266</name>
</gene>
<dbReference type="SMART" id="SM00389">
    <property type="entry name" value="HOX"/>
    <property type="match status" value="1"/>
</dbReference>
<feature type="domain" description="Homeobox" evidence="8">
    <location>
        <begin position="117"/>
        <end position="174"/>
    </location>
</feature>
<feature type="DNA-binding region" description="Homeobox" evidence="6">
    <location>
        <begin position="119"/>
        <end position="175"/>
    </location>
</feature>
<dbReference type="GO" id="GO:0048468">
    <property type="term" value="P:cell development"/>
    <property type="evidence" value="ECO:0007669"/>
    <property type="project" value="TreeGrafter"/>
</dbReference>
<dbReference type="CDD" id="cd00086">
    <property type="entry name" value="homeodomain"/>
    <property type="match status" value="1"/>
</dbReference>
<dbReference type="InterPro" id="IPR001356">
    <property type="entry name" value="HD"/>
</dbReference>
<evidence type="ECO:0000256" key="5">
    <source>
        <dbReference type="ARBA" id="ARBA00023242"/>
    </source>
</evidence>
<dbReference type="RefSeq" id="XP_025047254.1">
    <property type="nucleotide sequence ID" value="XM_025191469.1"/>
</dbReference>
<dbReference type="AlphaFoldDB" id="A0A3Q0FJ22"/>
<dbReference type="PROSITE" id="PS50071">
    <property type="entry name" value="HOMEOBOX_2"/>
    <property type="match status" value="1"/>
</dbReference>
<evidence type="ECO:0000256" key="3">
    <source>
        <dbReference type="ARBA" id="ARBA00023125"/>
    </source>
</evidence>
<dbReference type="InterPro" id="IPR017970">
    <property type="entry name" value="Homeobox_CS"/>
</dbReference>
<dbReference type="PROSITE" id="PS00027">
    <property type="entry name" value="HOMEOBOX_1"/>
    <property type="match status" value="1"/>
</dbReference>
<feature type="compositionally biased region" description="Acidic residues" evidence="7">
    <location>
        <begin position="186"/>
        <end position="203"/>
    </location>
</feature>
<evidence type="ECO:0000259" key="8">
    <source>
        <dbReference type="PROSITE" id="PS50071"/>
    </source>
</evidence>
<dbReference type="GO" id="GO:0030182">
    <property type="term" value="P:neuron differentiation"/>
    <property type="evidence" value="ECO:0007669"/>
    <property type="project" value="TreeGrafter"/>
</dbReference>
<dbReference type="Proteomes" id="UP000189705">
    <property type="component" value="Unplaced"/>
</dbReference>
<dbReference type="GO" id="GO:0005634">
    <property type="term" value="C:nucleus"/>
    <property type="evidence" value="ECO:0007669"/>
    <property type="project" value="UniProtKB-SubCell"/>
</dbReference>
<feature type="region of interest" description="Disordered" evidence="7">
    <location>
        <begin position="356"/>
        <end position="380"/>
    </location>
</feature>
<evidence type="ECO:0000256" key="2">
    <source>
        <dbReference type="ARBA" id="ARBA00008446"/>
    </source>
</evidence>
<dbReference type="STRING" id="38654.A0A3Q0FJ22"/>
<dbReference type="InterPro" id="IPR009057">
    <property type="entry name" value="Homeodomain-like_sf"/>
</dbReference>
<feature type="compositionally biased region" description="Basic and acidic residues" evidence="7">
    <location>
        <begin position="204"/>
        <end position="213"/>
    </location>
</feature>
<evidence type="ECO:0000256" key="1">
    <source>
        <dbReference type="ARBA" id="ARBA00004123"/>
    </source>
</evidence>
<dbReference type="KEGG" id="asn:102374266"/>
<protein>
    <submittedName>
        <fullName evidence="10">Iroquois-class homeodomain protein IRX-5</fullName>
    </submittedName>
</protein>
<dbReference type="InParanoid" id="A0A3Q0FJ22"/>
<evidence type="ECO:0000313" key="9">
    <source>
        <dbReference type="Proteomes" id="UP000189705"/>
    </source>
</evidence>
<keyword evidence="9" id="KW-1185">Reference proteome</keyword>
<evidence type="ECO:0000313" key="10">
    <source>
        <dbReference type="RefSeq" id="XP_025047254.1"/>
    </source>
</evidence>
<keyword evidence="4 6" id="KW-0371">Homeobox</keyword>
<accession>A0A3Q0FJ22</accession>
<dbReference type="GO" id="GO:0000981">
    <property type="term" value="F:DNA-binding transcription factor activity, RNA polymerase II-specific"/>
    <property type="evidence" value="ECO:0007669"/>
    <property type="project" value="InterPro"/>
</dbReference>
<dbReference type="FunFam" id="1.10.10.60:FF:000003">
    <property type="entry name" value="Iroquois-class homeobox protein IRX"/>
    <property type="match status" value="1"/>
</dbReference>
<proteinExistence type="inferred from homology"/>
<comment type="similarity">
    <text evidence="2">Belongs to the TALE/IRO homeobox family.</text>
</comment>
<feature type="compositionally biased region" description="Basic and acidic residues" evidence="7">
    <location>
        <begin position="358"/>
        <end position="370"/>
    </location>
</feature>
<dbReference type="Pfam" id="PF05920">
    <property type="entry name" value="Homeobox_KN"/>
    <property type="match status" value="1"/>
</dbReference>
<dbReference type="GeneID" id="102374266"/>
<organism evidence="9 10">
    <name type="scientific">Alligator sinensis</name>
    <name type="common">Chinese alligator</name>
    <dbReference type="NCBI Taxonomy" id="38654"/>
    <lineage>
        <taxon>Eukaryota</taxon>
        <taxon>Metazoa</taxon>
        <taxon>Chordata</taxon>
        <taxon>Craniata</taxon>
        <taxon>Vertebrata</taxon>
        <taxon>Euteleostomi</taxon>
        <taxon>Archelosauria</taxon>
        <taxon>Archosauria</taxon>
        <taxon>Crocodylia</taxon>
        <taxon>Alligatoridae</taxon>
        <taxon>Alligatorinae</taxon>
        <taxon>Alligator</taxon>
    </lineage>
</organism>
<name>A0A3Q0FJ22_ALLSI</name>
<sequence length="465" mass="50243">MSYPQGYLYQPSASLALYSCPAYSTSVISGPRTDELGRSSSGSAFSPYAGSTAFTAPSPGYNSHLQYGADPAAAAAAAFTSYVGSPYDHTPGMAGSLGYHPYAAPLGSYPYGDPAYRKNATRDATATLKAWLNEHRKNPYPTKGEKIMLAIITKMTLTQVSTWFANARRRLKKENKMTWTPRNRSEDEEEEENIDLEKNDEDEPQKLEEKGEPEAPETGRGVGRGCRGKDPGDRGCWGSGGSEGISPPTRGGKGSPPAQCPFPSSAVLSRPLYYTAPFYPGYTNYGTFGALHSHPGSNAAAAPGTHFNGLNQTVLNRAETLAKETKMLRSQSQVDLCKDSPYELKKERIQPNSVVAAGKEEQKETRDSHHVPGVAGARRGADPTTLRWIDPIHCNPFSFLARRSVCAFEICSEMMDPARNSCPISAGRDVRAQSKAGISGTVHTGFCDTTTQAPTLCLKEQKTCI</sequence>
<evidence type="ECO:0000256" key="4">
    <source>
        <dbReference type="ARBA" id="ARBA00023155"/>
    </source>
</evidence>
<dbReference type="GO" id="GO:0000978">
    <property type="term" value="F:RNA polymerase II cis-regulatory region sequence-specific DNA binding"/>
    <property type="evidence" value="ECO:0007669"/>
    <property type="project" value="TreeGrafter"/>
</dbReference>
<dbReference type="SUPFAM" id="SSF46689">
    <property type="entry name" value="Homeodomain-like"/>
    <property type="match status" value="1"/>
</dbReference>
<evidence type="ECO:0000256" key="6">
    <source>
        <dbReference type="PROSITE-ProRule" id="PRU00108"/>
    </source>
</evidence>
<dbReference type="Gene3D" id="1.10.10.60">
    <property type="entry name" value="Homeodomain-like"/>
    <property type="match status" value="1"/>
</dbReference>